<dbReference type="GO" id="GO:0016491">
    <property type="term" value="F:oxidoreductase activity"/>
    <property type="evidence" value="ECO:0007669"/>
    <property type="project" value="UniProtKB-KW"/>
</dbReference>
<evidence type="ECO:0000313" key="6">
    <source>
        <dbReference type="Proteomes" id="UP000076603"/>
    </source>
</evidence>
<dbReference type="GO" id="GO:0046872">
    <property type="term" value="F:metal ion binding"/>
    <property type="evidence" value="ECO:0007669"/>
    <property type="project" value="UniProtKB-KW"/>
</dbReference>
<keyword evidence="3" id="KW-0411">Iron-sulfur</keyword>
<dbReference type="STRING" id="1121326.CLMAG_54330"/>
<dbReference type="PROSITE" id="PS00198">
    <property type="entry name" value="4FE4S_FER_1"/>
    <property type="match status" value="1"/>
</dbReference>
<comment type="caution">
    <text evidence="5">The sequence shown here is derived from an EMBL/GenBank/DDBJ whole genome shotgun (WGS) entry which is preliminary data.</text>
</comment>
<dbReference type="PANTHER" id="PTHR43312">
    <property type="entry name" value="D-THREO-ALDOSE 1-DEHYDROGENASE"/>
    <property type="match status" value="1"/>
</dbReference>
<dbReference type="InterPro" id="IPR036812">
    <property type="entry name" value="NAD(P)_OxRdtase_dom_sf"/>
</dbReference>
<evidence type="ECO:0000256" key="1">
    <source>
        <dbReference type="ARBA" id="ARBA00022723"/>
    </source>
</evidence>
<keyword evidence="6" id="KW-1185">Reference proteome</keyword>
<name>A0A162R004_9CLOT</name>
<dbReference type="Proteomes" id="UP000076603">
    <property type="component" value="Unassembled WGS sequence"/>
</dbReference>
<reference evidence="5 6" key="1">
    <citation type="submission" date="2016-04" db="EMBL/GenBank/DDBJ databases">
        <title>Genome sequence of Clostridium magnum DSM 2767.</title>
        <authorList>
            <person name="Poehlein A."/>
            <person name="Uhlig R."/>
            <person name="Fischer R."/>
            <person name="Bahl H."/>
            <person name="Daniel R."/>
        </authorList>
    </citation>
    <scope>NUCLEOTIDE SEQUENCE [LARGE SCALE GENOMIC DNA]</scope>
    <source>
        <strain evidence="5 6">DSM 2767</strain>
    </source>
</reference>
<organism evidence="5 6">
    <name type="scientific">Clostridium magnum DSM 2767</name>
    <dbReference type="NCBI Taxonomy" id="1121326"/>
    <lineage>
        <taxon>Bacteria</taxon>
        <taxon>Bacillati</taxon>
        <taxon>Bacillota</taxon>
        <taxon>Clostridia</taxon>
        <taxon>Eubacteriales</taxon>
        <taxon>Clostridiaceae</taxon>
        <taxon>Clostridium</taxon>
    </lineage>
</organism>
<sequence length="377" mass="43407">MKYRKLGKTGIDISALGFGMMRLPMLGGTKVDVKASVNMLRQAIDQGLNYVDTAYNYLDGESECITGKALQDGYLDKVYVATKAPTWLFRSESDFDRILDEQLRRLQTDTIDFYLLHGMNKNFWKEKVLRFNVLGKMEAAKKCGKINHIGFSFHDTLETFKEIIDYYPYWEFCQIQLNYLDTMFQAGIEGLKYAGARGLGVIIMEPLRGGYLANVPPEVQKIFREADVYKDPVEWALDFLWNMPEVSLILSGMGNSQQVQNNLHYAERSSVGMLNEQYEAIYQKVQAQFKKYAVIPCTGCAYCMHCPKNVAIPYNFSVFNEYHTNGNLEKSKQLYREWIPIFGAQASKCIACHKCEQICPQHIKISEWMPKVHKLLR</sequence>
<dbReference type="PANTHER" id="PTHR43312:SF2">
    <property type="entry name" value="OXIDOREDUCTASE"/>
    <property type="match status" value="1"/>
</dbReference>
<dbReference type="PATRIC" id="fig|1121326.3.peg.5502"/>
<dbReference type="InterPro" id="IPR023210">
    <property type="entry name" value="NADP_OxRdtase_dom"/>
</dbReference>
<feature type="domain" description="4Fe-4S ferredoxin-type" evidence="4">
    <location>
        <begin position="338"/>
        <end position="368"/>
    </location>
</feature>
<dbReference type="GO" id="GO:0051536">
    <property type="term" value="F:iron-sulfur cluster binding"/>
    <property type="evidence" value="ECO:0007669"/>
    <property type="project" value="UniProtKB-KW"/>
</dbReference>
<dbReference type="CDD" id="cd19096">
    <property type="entry name" value="AKR_Fe-S_oxidoreductase"/>
    <property type="match status" value="1"/>
</dbReference>
<dbReference type="PROSITE" id="PS51379">
    <property type="entry name" value="4FE4S_FER_2"/>
    <property type="match status" value="1"/>
</dbReference>
<evidence type="ECO:0000313" key="5">
    <source>
        <dbReference type="EMBL" id="KZL89215.1"/>
    </source>
</evidence>
<evidence type="ECO:0000256" key="3">
    <source>
        <dbReference type="ARBA" id="ARBA00023014"/>
    </source>
</evidence>
<dbReference type="EMBL" id="LWAE01000010">
    <property type="protein sequence ID" value="KZL89215.1"/>
    <property type="molecule type" value="Genomic_DNA"/>
</dbReference>
<dbReference type="EC" id="1.1.1.-" evidence="5"/>
<dbReference type="Gene3D" id="3.20.20.100">
    <property type="entry name" value="NADP-dependent oxidoreductase domain"/>
    <property type="match status" value="1"/>
</dbReference>
<protein>
    <submittedName>
        <fullName evidence="5">General stress protein 69</fullName>
        <ecNumber evidence="5">1.1.1.-</ecNumber>
    </submittedName>
</protein>
<dbReference type="InterPro" id="IPR017900">
    <property type="entry name" value="4Fe4S_Fe_S_CS"/>
</dbReference>
<keyword evidence="1" id="KW-0479">Metal-binding</keyword>
<keyword evidence="2" id="KW-0408">Iron</keyword>
<evidence type="ECO:0000259" key="4">
    <source>
        <dbReference type="PROSITE" id="PS51379"/>
    </source>
</evidence>
<evidence type="ECO:0000256" key="2">
    <source>
        <dbReference type="ARBA" id="ARBA00023004"/>
    </source>
</evidence>
<gene>
    <name evidence="5" type="primary">yhdN_7</name>
    <name evidence="5" type="ORF">CLMAG_54330</name>
</gene>
<accession>A0A162R004</accession>
<dbReference type="AlphaFoldDB" id="A0A162R004"/>
<dbReference type="OrthoDB" id="9773828at2"/>
<dbReference type="SUPFAM" id="SSF46548">
    <property type="entry name" value="alpha-helical ferredoxin"/>
    <property type="match status" value="1"/>
</dbReference>
<dbReference type="Pfam" id="PF00248">
    <property type="entry name" value="Aldo_ket_red"/>
    <property type="match status" value="1"/>
</dbReference>
<dbReference type="SUPFAM" id="SSF51430">
    <property type="entry name" value="NAD(P)-linked oxidoreductase"/>
    <property type="match status" value="1"/>
</dbReference>
<keyword evidence="5" id="KW-0560">Oxidoreductase</keyword>
<proteinExistence type="predicted"/>
<dbReference type="Pfam" id="PF13187">
    <property type="entry name" value="Fer4_9"/>
    <property type="match status" value="1"/>
</dbReference>
<dbReference type="InterPro" id="IPR053135">
    <property type="entry name" value="AKR2_Oxidoreductase"/>
</dbReference>
<dbReference type="RefSeq" id="WP_066629689.1">
    <property type="nucleotide sequence ID" value="NZ_FQXL01000058.1"/>
</dbReference>
<dbReference type="InterPro" id="IPR017896">
    <property type="entry name" value="4Fe4S_Fe-S-bd"/>
</dbReference>